<sequence length="138" mass="14182">MSRALRLLLALFVAVASGLRLPTRPVVLSGAAARPAAASSLFAPAQPAARATARRAPAPAMGLFGMGAPELAIIAGVALLVLGPDQVKKLAKDVGKVSAELKQVPEEFNKGMEVGKSELEAKKATTVEAPTETNKEEA</sequence>
<keyword evidence="4" id="KW-0653">Protein transport</keyword>
<dbReference type="InterPro" id="IPR003369">
    <property type="entry name" value="TatA/B/E"/>
</dbReference>
<protein>
    <submittedName>
        <fullName evidence="11">Uncharacterized protein</fullName>
    </submittedName>
</protein>
<dbReference type="Proteomes" id="UP000013827">
    <property type="component" value="Unassembled WGS sequence"/>
</dbReference>
<keyword evidence="5 9" id="KW-1133">Transmembrane helix</keyword>
<dbReference type="HOGENOM" id="CLU_1859044_0_0_1"/>
<feature type="signal peptide" evidence="10">
    <location>
        <begin position="1"/>
        <end position="18"/>
    </location>
</feature>
<reference evidence="12" key="1">
    <citation type="journal article" date="2013" name="Nature">
        <title>Pan genome of the phytoplankton Emiliania underpins its global distribution.</title>
        <authorList>
            <person name="Read B.A."/>
            <person name="Kegel J."/>
            <person name="Klute M.J."/>
            <person name="Kuo A."/>
            <person name="Lefebvre S.C."/>
            <person name="Maumus F."/>
            <person name="Mayer C."/>
            <person name="Miller J."/>
            <person name="Monier A."/>
            <person name="Salamov A."/>
            <person name="Young J."/>
            <person name="Aguilar M."/>
            <person name="Claverie J.M."/>
            <person name="Frickenhaus S."/>
            <person name="Gonzalez K."/>
            <person name="Herman E.K."/>
            <person name="Lin Y.C."/>
            <person name="Napier J."/>
            <person name="Ogata H."/>
            <person name="Sarno A.F."/>
            <person name="Shmutz J."/>
            <person name="Schroeder D."/>
            <person name="de Vargas C."/>
            <person name="Verret F."/>
            <person name="von Dassow P."/>
            <person name="Valentin K."/>
            <person name="Van de Peer Y."/>
            <person name="Wheeler G."/>
            <person name="Dacks J.B."/>
            <person name="Delwiche C.F."/>
            <person name="Dyhrman S.T."/>
            <person name="Glockner G."/>
            <person name="John U."/>
            <person name="Richards T."/>
            <person name="Worden A.Z."/>
            <person name="Zhang X."/>
            <person name="Grigoriev I.V."/>
            <person name="Allen A.E."/>
            <person name="Bidle K."/>
            <person name="Borodovsky M."/>
            <person name="Bowler C."/>
            <person name="Brownlee C."/>
            <person name="Cock J.M."/>
            <person name="Elias M."/>
            <person name="Gladyshev V.N."/>
            <person name="Groth M."/>
            <person name="Guda C."/>
            <person name="Hadaegh A."/>
            <person name="Iglesias-Rodriguez M.D."/>
            <person name="Jenkins J."/>
            <person name="Jones B.M."/>
            <person name="Lawson T."/>
            <person name="Leese F."/>
            <person name="Lindquist E."/>
            <person name="Lobanov A."/>
            <person name="Lomsadze A."/>
            <person name="Malik S.B."/>
            <person name="Marsh M.E."/>
            <person name="Mackinder L."/>
            <person name="Mock T."/>
            <person name="Mueller-Roeber B."/>
            <person name="Pagarete A."/>
            <person name="Parker M."/>
            <person name="Probert I."/>
            <person name="Quesneville H."/>
            <person name="Raines C."/>
            <person name="Rensing S.A."/>
            <person name="Riano-Pachon D.M."/>
            <person name="Richier S."/>
            <person name="Rokitta S."/>
            <person name="Shiraiwa Y."/>
            <person name="Soanes D.M."/>
            <person name="van der Giezen M."/>
            <person name="Wahlund T.M."/>
            <person name="Williams B."/>
            <person name="Wilson W."/>
            <person name="Wolfe G."/>
            <person name="Wurch L.L."/>
        </authorList>
    </citation>
    <scope>NUCLEOTIDE SEQUENCE</scope>
</reference>
<dbReference type="OMA" id="FNKGMEV"/>
<comment type="subcellular location">
    <subcellularLocation>
        <location evidence="1">Membrane</location>
        <topology evidence="1">Single-pass membrane protein</topology>
    </subcellularLocation>
</comment>
<keyword evidence="6" id="KW-0811">Translocation</keyword>
<dbReference type="Gene3D" id="1.20.5.3310">
    <property type="match status" value="1"/>
</dbReference>
<evidence type="ECO:0000256" key="6">
    <source>
        <dbReference type="ARBA" id="ARBA00023010"/>
    </source>
</evidence>
<evidence type="ECO:0000256" key="5">
    <source>
        <dbReference type="ARBA" id="ARBA00022989"/>
    </source>
</evidence>
<proteinExistence type="predicted"/>
<evidence type="ECO:0000256" key="3">
    <source>
        <dbReference type="ARBA" id="ARBA00022692"/>
    </source>
</evidence>
<dbReference type="PaxDb" id="2903-EOD33515"/>
<dbReference type="GeneID" id="17278786"/>
<dbReference type="EnsemblProtists" id="EOD33515">
    <property type="protein sequence ID" value="EOD33515"/>
    <property type="gene ID" value="EMIHUDRAFT_363966"/>
</dbReference>
<keyword evidence="10" id="KW-0732">Signal</keyword>
<dbReference type="PANTHER" id="PTHR33162:SF1">
    <property type="entry name" value="SEC-INDEPENDENT PROTEIN TRANSLOCASE PROTEIN TATA, CHLOROPLASTIC"/>
    <property type="match status" value="1"/>
</dbReference>
<dbReference type="AlphaFoldDB" id="A0A0D3KCN0"/>
<dbReference type="RefSeq" id="XP_005785944.1">
    <property type="nucleotide sequence ID" value="XM_005785887.1"/>
</dbReference>
<feature type="region of interest" description="Disordered" evidence="8">
    <location>
        <begin position="112"/>
        <end position="138"/>
    </location>
</feature>
<organism evidence="11 12">
    <name type="scientific">Emiliania huxleyi (strain CCMP1516)</name>
    <dbReference type="NCBI Taxonomy" id="280463"/>
    <lineage>
        <taxon>Eukaryota</taxon>
        <taxon>Haptista</taxon>
        <taxon>Haptophyta</taxon>
        <taxon>Prymnesiophyceae</taxon>
        <taxon>Isochrysidales</taxon>
        <taxon>Noelaerhabdaceae</taxon>
        <taxon>Emiliania</taxon>
    </lineage>
</organism>
<evidence type="ECO:0000256" key="7">
    <source>
        <dbReference type="ARBA" id="ARBA00023136"/>
    </source>
</evidence>
<evidence type="ECO:0000313" key="12">
    <source>
        <dbReference type="Proteomes" id="UP000013827"/>
    </source>
</evidence>
<dbReference type="GO" id="GO:0015031">
    <property type="term" value="P:protein transport"/>
    <property type="evidence" value="ECO:0007669"/>
    <property type="project" value="UniProtKB-KW"/>
</dbReference>
<dbReference type="PANTHER" id="PTHR33162">
    <property type="entry name" value="SEC-INDEPENDENT PROTEIN TRANSLOCASE PROTEIN TATA, CHLOROPLASTIC"/>
    <property type="match status" value="1"/>
</dbReference>
<reference evidence="11" key="2">
    <citation type="submission" date="2024-10" db="UniProtKB">
        <authorList>
            <consortium name="EnsemblProtists"/>
        </authorList>
    </citation>
    <scope>IDENTIFICATION</scope>
</reference>
<name>A0A0D3KCN0_EMIH1</name>
<accession>A0A0D3KCN0</accession>
<evidence type="ECO:0000313" key="11">
    <source>
        <dbReference type="EnsemblProtists" id="EOD33515"/>
    </source>
</evidence>
<keyword evidence="7 9" id="KW-0472">Membrane</keyword>
<feature type="chain" id="PRO_5044249639" evidence="10">
    <location>
        <begin position="19"/>
        <end position="138"/>
    </location>
</feature>
<evidence type="ECO:0000256" key="8">
    <source>
        <dbReference type="SAM" id="MobiDB-lite"/>
    </source>
</evidence>
<evidence type="ECO:0000256" key="9">
    <source>
        <dbReference type="SAM" id="Phobius"/>
    </source>
</evidence>
<dbReference type="Pfam" id="PF02416">
    <property type="entry name" value="TatA_B_E"/>
    <property type="match status" value="1"/>
</dbReference>
<keyword evidence="3 9" id="KW-0812">Transmembrane</keyword>
<keyword evidence="12" id="KW-1185">Reference proteome</keyword>
<evidence type="ECO:0000256" key="1">
    <source>
        <dbReference type="ARBA" id="ARBA00004167"/>
    </source>
</evidence>
<keyword evidence="2" id="KW-0813">Transport</keyword>
<feature type="compositionally biased region" description="Basic and acidic residues" evidence="8">
    <location>
        <begin position="112"/>
        <end position="125"/>
    </location>
</feature>
<dbReference type="KEGG" id="ehx:EMIHUDRAFT_363966"/>
<evidence type="ECO:0000256" key="2">
    <source>
        <dbReference type="ARBA" id="ARBA00022448"/>
    </source>
</evidence>
<evidence type="ECO:0000256" key="10">
    <source>
        <dbReference type="SAM" id="SignalP"/>
    </source>
</evidence>
<feature type="transmembrane region" description="Helical" evidence="9">
    <location>
        <begin position="61"/>
        <end position="82"/>
    </location>
</feature>
<evidence type="ECO:0000256" key="4">
    <source>
        <dbReference type="ARBA" id="ARBA00022927"/>
    </source>
</evidence>
<dbReference type="GO" id="GO:0016020">
    <property type="term" value="C:membrane"/>
    <property type="evidence" value="ECO:0007669"/>
    <property type="project" value="UniProtKB-SubCell"/>
</dbReference>
<dbReference type="STRING" id="2903.R1F3Q9"/>